<keyword evidence="2" id="KW-0472">Membrane</keyword>
<dbReference type="AlphaFoldDB" id="A0A8D8I268"/>
<keyword evidence="2" id="KW-1133">Transmembrane helix</keyword>
<proteinExistence type="predicted"/>
<evidence type="ECO:0000313" key="3">
    <source>
        <dbReference type="EMBL" id="CAG6546185.1"/>
    </source>
</evidence>
<protein>
    <submittedName>
        <fullName evidence="3">(northern house mosquito) hypothetical protein</fullName>
    </submittedName>
</protein>
<feature type="compositionally biased region" description="Basic residues" evidence="1">
    <location>
        <begin position="61"/>
        <end position="74"/>
    </location>
</feature>
<evidence type="ECO:0000256" key="1">
    <source>
        <dbReference type="SAM" id="MobiDB-lite"/>
    </source>
</evidence>
<dbReference type="EMBL" id="HBUE01340927">
    <property type="protein sequence ID" value="CAG6598360.1"/>
    <property type="molecule type" value="Transcribed_RNA"/>
</dbReference>
<sequence>MHLRVNVFIIILSGSNNHSAIIVSIVIPPNLRRRILTVQRRNRSPYRSISLHSHVDAGRTNRGHRSHRRRRRQRQWTVVAGASSAANRTPGVQLGTLGVRVLVGVLHRRWWVGFLVPSDEAL</sequence>
<organism evidence="3">
    <name type="scientific">Culex pipiens</name>
    <name type="common">House mosquito</name>
    <dbReference type="NCBI Taxonomy" id="7175"/>
    <lineage>
        <taxon>Eukaryota</taxon>
        <taxon>Metazoa</taxon>
        <taxon>Ecdysozoa</taxon>
        <taxon>Arthropoda</taxon>
        <taxon>Hexapoda</taxon>
        <taxon>Insecta</taxon>
        <taxon>Pterygota</taxon>
        <taxon>Neoptera</taxon>
        <taxon>Endopterygota</taxon>
        <taxon>Diptera</taxon>
        <taxon>Nematocera</taxon>
        <taxon>Culicoidea</taxon>
        <taxon>Culicidae</taxon>
        <taxon>Culicinae</taxon>
        <taxon>Culicini</taxon>
        <taxon>Culex</taxon>
        <taxon>Culex</taxon>
    </lineage>
</organism>
<feature type="transmembrane region" description="Helical" evidence="2">
    <location>
        <begin position="6"/>
        <end position="27"/>
    </location>
</feature>
<reference evidence="3" key="1">
    <citation type="submission" date="2021-05" db="EMBL/GenBank/DDBJ databases">
        <authorList>
            <person name="Alioto T."/>
            <person name="Alioto T."/>
            <person name="Gomez Garrido J."/>
        </authorList>
    </citation>
    <scope>NUCLEOTIDE SEQUENCE</scope>
</reference>
<name>A0A8D8I268_CULPI</name>
<accession>A0A8D8I268</accession>
<feature type="region of interest" description="Disordered" evidence="1">
    <location>
        <begin position="57"/>
        <end position="80"/>
    </location>
</feature>
<evidence type="ECO:0000256" key="2">
    <source>
        <dbReference type="SAM" id="Phobius"/>
    </source>
</evidence>
<dbReference type="EMBL" id="HBUE01234046">
    <property type="protein sequence ID" value="CAG6546185.1"/>
    <property type="molecule type" value="Transcribed_RNA"/>
</dbReference>
<keyword evidence="2" id="KW-0812">Transmembrane</keyword>